<keyword evidence="4 6" id="KW-1133">Transmembrane helix</keyword>
<keyword evidence="5 6" id="KW-0472">Membrane</keyword>
<keyword evidence="8" id="KW-1185">Reference proteome</keyword>
<dbReference type="Proteomes" id="UP001596037">
    <property type="component" value="Unassembled WGS sequence"/>
</dbReference>
<feature type="transmembrane region" description="Helical" evidence="6">
    <location>
        <begin position="296"/>
        <end position="318"/>
    </location>
</feature>
<feature type="transmembrane region" description="Helical" evidence="6">
    <location>
        <begin position="46"/>
        <end position="69"/>
    </location>
</feature>
<dbReference type="InterPro" id="IPR001851">
    <property type="entry name" value="ABC_transp_permease"/>
</dbReference>
<evidence type="ECO:0000256" key="3">
    <source>
        <dbReference type="ARBA" id="ARBA00022692"/>
    </source>
</evidence>
<feature type="transmembrane region" description="Helical" evidence="6">
    <location>
        <begin position="257"/>
        <end position="275"/>
    </location>
</feature>
<feature type="transmembrane region" description="Helical" evidence="6">
    <location>
        <begin position="208"/>
        <end position="227"/>
    </location>
</feature>
<evidence type="ECO:0000256" key="5">
    <source>
        <dbReference type="ARBA" id="ARBA00023136"/>
    </source>
</evidence>
<feature type="transmembrane region" description="Helical" evidence="6">
    <location>
        <begin position="12"/>
        <end position="34"/>
    </location>
</feature>
<keyword evidence="2" id="KW-1003">Cell membrane</keyword>
<feature type="transmembrane region" description="Helical" evidence="6">
    <location>
        <begin position="157"/>
        <end position="176"/>
    </location>
</feature>
<protein>
    <submittedName>
        <fullName evidence="7">Urea ABC transporter permease subunit UrtC</fullName>
    </submittedName>
</protein>
<proteinExistence type="predicted"/>
<organism evidence="7 8">
    <name type="scientific">Caenimonas terrae</name>
    <dbReference type="NCBI Taxonomy" id="696074"/>
    <lineage>
        <taxon>Bacteria</taxon>
        <taxon>Pseudomonadati</taxon>
        <taxon>Pseudomonadota</taxon>
        <taxon>Betaproteobacteria</taxon>
        <taxon>Burkholderiales</taxon>
        <taxon>Comamonadaceae</taxon>
        <taxon>Caenimonas</taxon>
    </lineage>
</organism>
<comment type="caution">
    <text evidence="7">The sequence shown here is derived from an EMBL/GenBank/DDBJ whole genome shotgun (WGS) entry which is preliminary data.</text>
</comment>
<dbReference type="PANTHER" id="PTHR30482">
    <property type="entry name" value="HIGH-AFFINITY BRANCHED-CHAIN AMINO ACID TRANSPORT SYSTEM PERMEASE"/>
    <property type="match status" value="1"/>
</dbReference>
<keyword evidence="3 6" id="KW-0812">Transmembrane</keyword>
<evidence type="ECO:0000256" key="1">
    <source>
        <dbReference type="ARBA" id="ARBA00004651"/>
    </source>
</evidence>
<sequence>MPSRPAVLGGWGWSSFIVALVLVCAIAPVLNLAVPAGSAFHLSDYAVGLVGKIMCYAICALAMDLIWGYTGILSLGHGLFFALGGYAMGMYLMRQIGRDGNYKSELPDFMVFLDWKTLPWHWSFSDSFAATLFLVVAVPGIVAFVFGFFAFRSRIKGVYFSIITQAMTFAAMLLFFRNETGFGGNNGFTDFKRILGTPIATPAMRMGLFVLTGVTLLAFYLFARWLVASKFGRVLQAIRDAETRVMFCGYSPVGYKLTIWTISAMMCGVAGALYVPQVGIINPSEMSPANSIEIAIWAAVGGRATLIGPIVGAFIVNGAKSWLTVAAPEFWLYFLGALFISVTLFLPNGVIGLLKRLKERNK</sequence>
<reference evidence="8" key="1">
    <citation type="journal article" date="2019" name="Int. J. Syst. Evol. Microbiol.">
        <title>The Global Catalogue of Microorganisms (GCM) 10K type strain sequencing project: providing services to taxonomists for standard genome sequencing and annotation.</title>
        <authorList>
            <consortium name="The Broad Institute Genomics Platform"/>
            <consortium name="The Broad Institute Genome Sequencing Center for Infectious Disease"/>
            <person name="Wu L."/>
            <person name="Ma J."/>
        </authorList>
    </citation>
    <scope>NUCLEOTIDE SEQUENCE [LARGE SCALE GENOMIC DNA]</scope>
    <source>
        <strain evidence="8">CCUG 57401</strain>
    </source>
</reference>
<evidence type="ECO:0000256" key="6">
    <source>
        <dbReference type="SAM" id="Phobius"/>
    </source>
</evidence>
<evidence type="ECO:0000256" key="4">
    <source>
        <dbReference type="ARBA" id="ARBA00022989"/>
    </source>
</evidence>
<gene>
    <name evidence="7" type="primary">urtC</name>
    <name evidence="7" type="ORF">ACFPOE_05335</name>
</gene>
<feature type="transmembrane region" description="Helical" evidence="6">
    <location>
        <begin position="128"/>
        <end position="151"/>
    </location>
</feature>
<evidence type="ECO:0000313" key="7">
    <source>
        <dbReference type="EMBL" id="MFC5496949.1"/>
    </source>
</evidence>
<dbReference type="NCBIfam" id="TIGR03408">
    <property type="entry name" value="urea_trans_UrtC"/>
    <property type="match status" value="1"/>
</dbReference>
<dbReference type="Pfam" id="PF02653">
    <property type="entry name" value="BPD_transp_2"/>
    <property type="match status" value="1"/>
</dbReference>
<dbReference type="CDD" id="cd06581">
    <property type="entry name" value="TM_PBP1_LivM_like"/>
    <property type="match status" value="1"/>
</dbReference>
<comment type="subcellular location">
    <subcellularLocation>
        <location evidence="1">Cell membrane</location>
        <topology evidence="1">Multi-pass membrane protein</topology>
    </subcellularLocation>
</comment>
<evidence type="ECO:0000313" key="8">
    <source>
        <dbReference type="Proteomes" id="UP001596037"/>
    </source>
</evidence>
<dbReference type="InterPro" id="IPR017778">
    <property type="entry name" value="ABC_transptr_urea_perm_UrtC"/>
</dbReference>
<dbReference type="InterPro" id="IPR043428">
    <property type="entry name" value="LivM-like"/>
</dbReference>
<dbReference type="PANTHER" id="PTHR30482:SF4">
    <property type="entry name" value="SLR1201 PROTEIN"/>
    <property type="match status" value="1"/>
</dbReference>
<accession>A0ABW0N8J6</accession>
<feature type="transmembrane region" description="Helical" evidence="6">
    <location>
        <begin position="330"/>
        <end position="354"/>
    </location>
</feature>
<evidence type="ECO:0000256" key="2">
    <source>
        <dbReference type="ARBA" id="ARBA00022475"/>
    </source>
</evidence>
<dbReference type="EMBL" id="JBHSMF010000004">
    <property type="protein sequence ID" value="MFC5496949.1"/>
    <property type="molecule type" value="Genomic_DNA"/>
</dbReference>
<name>A0ABW0N8J6_9BURK</name>
<feature type="transmembrane region" description="Helical" evidence="6">
    <location>
        <begin position="75"/>
        <end position="93"/>
    </location>
</feature>
<dbReference type="RefSeq" id="WP_376848984.1">
    <property type="nucleotide sequence ID" value="NZ_JBHSMF010000004.1"/>
</dbReference>